<evidence type="ECO:0000313" key="4">
    <source>
        <dbReference type="Proteomes" id="UP001056455"/>
    </source>
</evidence>
<dbReference type="RefSeq" id="WP_252591528.1">
    <property type="nucleotide sequence ID" value="NZ_CP099489.1"/>
</dbReference>
<dbReference type="Pfam" id="PF18986">
    <property type="entry name" value="DUF5719"/>
    <property type="match status" value="1"/>
</dbReference>
<organism evidence="3 4">
    <name type="scientific">Ornithinimicrobium faecis</name>
    <dbReference type="NCBI Taxonomy" id="2934158"/>
    <lineage>
        <taxon>Bacteria</taxon>
        <taxon>Bacillati</taxon>
        <taxon>Actinomycetota</taxon>
        <taxon>Actinomycetes</taxon>
        <taxon>Micrococcales</taxon>
        <taxon>Ornithinimicrobiaceae</taxon>
        <taxon>Ornithinimicrobium</taxon>
    </lineage>
</organism>
<accession>A0ABY4YRE7</accession>
<protein>
    <submittedName>
        <fullName evidence="3">DUF5719 family protein</fullName>
    </submittedName>
</protein>
<feature type="compositionally biased region" description="Basic and acidic residues" evidence="1">
    <location>
        <begin position="110"/>
        <end position="123"/>
    </location>
</feature>
<dbReference type="Proteomes" id="UP001056455">
    <property type="component" value="Chromosome"/>
</dbReference>
<keyword evidence="2" id="KW-0812">Transmembrane</keyword>
<feature type="transmembrane region" description="Helical" evidence="2">
    <location>
        <begin position="147"/>
        <end position="165"/>
    </location>
</feature>
<name>A0ABY4YRE7_9MICO</name>
<sequence length="643" mass="64054">MAGKRKRRSAQEPRVDDLFYDNPTPEPEPEPEPRDGATESPDAGHPDGGGPADPGVAQDPDRLGDSVPAGPAQEDLPEDLPEDLAGDVAGDGTEGGFSDAGEPEGEFPDDGEHSYAARGDRGGPGDADDAGAGGAARKGRYGSAGRWVRAVAITGLAAALVYGAGSGSLARLDLAAALDRADSTPEQAAQQAGLAVISDSTLGCVGPGLVGLDNPSVPETDQGVSVSAGSAPLEALPEGVAAEEGGGITLGVVPDGEVSEVSARGEVATLSAQGSTWVRAVAQGALAAGFAGTQLGYSFEEQQWGMATAVCGGALDDLWLVGGGDETGRVERLILANPTGNPVTVTAEVLGAAGPVSVVGGTGIVVPPAGRHVVLLDALAPGEERPVIHVTTTGGPVVAALGDRWLEGTVDRGTEVTTATAAPGTSLVIPAVPAPRPDSADIAMVRVAAPGQEAAVVQLRALTPDGPVRLEQGVTNVAPGSVVDVDVADLPAGTQGIEVSSDTPVLAAAHVQRRAEADGAGDLAWIPATAPTSELHGAPLATSADGAIKGSLSVTSLEGATVEVVTVVAGAVESSEVTIPAASSHTVELPAQTESVWVQPHQGTVSAAVVSTLEHELGTLIASLPLPEAAVTRQLRAIAPWMP</sequence>
<evidence type="ECO:0000313" key="3">
    <source>
        <dbReference type="EMBL" id="USQ78732.1"/>
    </source>
</evidence>
<feature type="compositionally biased region" description="Basic and acidic residues" evidence="1">
    <location>
        <begin position="31"/>
        <end position="45"/>
    </location>
</feature>
<evidence type="ECO:0000256" key="1">
    <source>
        <dbReference type="SAM" id="MobiDB-lite"/>
    </source>
</evidence>
<feature type="region of interest" description="Disordered" evidence="1">
    <location>
        <begin position="1"/>
        <end position="139"/>
    </location>
</feature>
<reference evidence="3" key="1">
    <citation type="submission" date="2022-06" db="EMBL/GenBank/DDBJ databases">
        <title>Ornithinimicrobium HY1793.</title>
        <authorList>
            <person name="Huang Y."/>
        </authorList>
    </citation>
    <scope>NUCLEOTIDE SEQUENCE</scope>
    <source>
        <strain evidence="3">HY1793</strain>
    </source>
</reference>
<dbReference type="InterPro" id="IPR043777">
    <property type="entry name" value="DUF5719"/>
</dbReference>
<keyword evidence="2" id="KW-1133">Transmembrane helix</keyword>
<keyword evidence="2" id="KW-0472">Membrane</keyword>
<keyword evidence="4" id="KW-1185">Reference proteome</keyword>
<gene>
    <name evidence="3" type="ORF">NF556_13990</name>
</gene>
<feature type="compositionally biased region" description="Acidic residues" evidence="1">
    <location>
        <begin position="75"/>
        <end position="85"/>
    </location>
</feature>
<evidence type="ECO:0000256" key="2">
    <source>
        <dbReference type="SAM" id="Phobius"/>
    </source>
</evidence>
<dbReference type="EMBL" id="CP099489">
    <property type="protein sequence ID" value="USQ78732.1"/>
    <property type="molecule type" value="Genomic_DNA"/>
</dbReference>
<proteinExistence type="predicted"/>